<dbReference type="GO" id="GO:0008713">
    <property type="term" value="F:ADP-heptose-lipopolysaccharide heptosyltransferase activity"/>
    <property type="evidence" value="ECO:0007669"/>
    <property type="project" value="TreeGrafter"/>
</dbReference>
<dbReference type="AlphaFoldDB" id="A0A0F9D1Q1"/>
<evidence type="ECO:0000313" key="3">
    <source>
        <dbReference type="EMBL" id="KKL47681.1"/>
    </source>
</evidence>
<dbReference type="EMBL" id="LAZR01033580">
    <property type="protein sequence ID" value="KKL47681.1"/>
    <property type="molecule type" value="Genomic_DNA"/>
</dbReference>
<dbReference type="InterPro" id="IPR002201">
    <property type="entry name" value="Glyco_trans_9"/>
</dbReference>
<name>A0A0F9D1Q1_9ZZZZ</name>
<keyword evidence="1" id="KW-0328">Glycosyltransferase</keyword>
<dbReference type="Gene3D" id="3.40.50.2000">
    <property type="entry name" value="Glycogen Phosphorylase B"/>
    <property type="match status" value="1"/>
</dbReference>
<keyword evidence="2" id="KW-0808">Transferase</keyword>
<dbReference type="Pfam" id="PF01075">
    <property type="entry name" value="Glyco_transf_9"/>
    <property type="match status" value="1"/>
</dbReference>
<evidence type="ECO:0000256" key="1">
    <source>
        <dbReference type="ARBA" id="ARBA00022676"/>
    </source>
</evidence>
<comment type="caution">
    <text evidence="3">The sequence shown here is derived from an EMBL/GenBank/DDBJ whole genome shotgun (WGS) entry which is preliminary data.</text>
</comment>
<dbReference type="SUPFAM" id="SSF53756">
    <property type="entry name" value="UDP-Glycosyltransferase/glycogen phosphorylase"/>
    <property type="match status" value="1"/>
</dbReference>
<protein>
    <recommendedName>
        <fullName evidence="4">Glycosyltransferase family 9 protein</fullName>
    </recommendedName>
</protein>
<dbReference type="InterPro" id="IPR051199">
    <property type="entry name" value="LPS_LOS_Heptosyltrfase"/>
</dbReference>
<dbReference type="GO" id="GO:0005829">
    <property type="term" value="C:cytosol"/>
    <property type="evidence" value="ECO:0007669"/>
    <property type="project" value="TreeGrafter"/>
</dbReference>
<dbReference type="PANTHER" id="PTHR30160:SF1">
    <property type="entry name" value="LIPOPOLYSACCHARIDE 1,2-N-ACETYLGLUCOSAMINETRANSFERASE-RELATED"/>
    <property type="match status" value="1"/>
</dbReference>
<sequence>TSTPDPAGPYGQAGRRAVAVLPSAPERVLIIKPSALGDVVTALPVLRGLRRSFPDAHIAWMISTSYAELLRDDPDLDEIVYFDRRKLGRCWWDPSAHAALWALWWRLRRGKYDWVIDLQGLVRSGIFSRWSRAKVRAGFTDAREGAGWFYNHKITTTGEHTVARNIELARRLGIDAREDDMTLTVSDSGREFAKAFCSERGLGEKDFIVCVPLCHRPCGGCVDFPTRTFRRPSGAEGNSGQRAGRRCLAARLGRERQAAAGPVRVRGRRHGVSL</sequence>
<feature type="non-terminal residue" evidence="3">
    <location>
        <position position="1"/>
    </location>
</feature>
<accession>A0A0F9D1Q1</accession>
<dbReference type="GO" id="GO:0009244">
    <property type="term" value="P:lipopolysaccharide core region biosynthetic process"/>
    <property type="evidence" value="ECO:0007669"/>
    <property type="project" value="TreeGrafter"/>
</dbReference>
<dbReference type="PANTHER" id="PTHR30160">
    <property type="entry name" value="TETRAACYLDISACCHARIDE 4'-KINASE-RELATED"/>
    <property type="match status" value="1"/>
</dbReference>
<proteinExistence type="predicted"/>
<reference evidence="3" key="1">
    <citation type="journal article" date="2015" name="Nature">
        <title>Complex archaea that bridge the gap between prokaryotes and eukaryotes.</title>
        <authorList>
            <person name="Spang A."/>
            <person name="Saw J.H."/>
            <person name="Jorgensen S.L."/>
            <person name="Zaremba-Niedzwiedzka K."/>
            <person name="Martijn J."/>
            <person name="Lind A.E."/>
            <person name="van Eijk R."/>
            <person name="Schleper C."/>
            <person name="Guy L."/>
            <person name="Ettema T.J."/>
        </authorList>
    </citation>
    <scope>NUCLEOTIDE SEQUENCE</scope>
</reference>
<evidence type="ECO:0008006" key="4">
    <source>
        <dbReference type="Google" id="ProtNLM"/>
    </source>
</evidence>
<gene>
    <name evidence="3" type="ORF">LCGC14_2333090</name>
</gene>
<organism evidence="3">
    <name type="scientific">marine sediment metagenome</name>
    <dbReference type="NCBI Taxonomy" id="412755"/>
    <lineage>
        <taxon>unclassified sequences</taxon>
        <taxon>metagenomes</taxon>
        <taxon>ecological metagenomes</taxon>
    </lineage>
</organism>
<evidence type="ECO:0000256" key="2">
    <source>
        <dbReference type="ARBA" id="ARBA00022679"/>
    </source>
</evidence>
<dbReference type="CDD" id="cd03789">
    <property type="entry name" value="GT9_LPS_heptosyltransferase"/>
    <property type="match status" value="1"/>
</dbReference>